<dbReference type="InterPro" id="IPR045004">
    <property type="entry name" value="ECH_dom"/>
</dbReference>
<dbReference type="GO" id="GO:0003860">
    <property type="term" value="F:3-hydroxyisobutyryl-CoA hydrolase activity"/>
    <property type="evidence" value="ECO:0007669"/>
    <property type="project" value="UniProtKB-UniRule"/>
</dbReference>
<gene>
    <name evidence="6" type="ORF">FH972_013059</name>
</gene>
<dbReference type="SUPFAM" id="SSF56024">
    <property type="entry name" value="Phospholipase D/nuclease"/>
    <property type="match status" value="2"/>
</dbReference>
<dbReference type="CDD" id="cd09106">
    <property type="entry name" value="PLDc_vPLD3_4_5_like_1"/>
    <property type="match status" value="1"/>
</dbReference>
<reference evidence="6 7" key="1">
    <citation type="submission" date="2019-06" db="EMBL/GenBank/DDBJ databases">
        <title>A chromosomal-level reference genome of Carpinus fangiana (Coryloideae, Betulaceae).</title>
        <authorList>
            <person name="Yang X."/>
            <person name="Wang Z."/>
            <person name="Zhang L."/>
            <person name="Hao G."/>
            <person name="Liu J."/>
            <person name="Yang Y."/>
        </authorList>
    </citation>
    <scope>NUCLEOTIDE SEQUENCE [LARGE SCALE GENOMIC DNA]</scope>
    <source>
        <strain evidence="6">Cfa_2016G</strain>
        <tissue evidence="6">Leaf</tissue>
    </source>
</reference>
<name>A0A5N6R5N7_9ROSI</name>
<organism evidence="6 7">
    <name type="scientific">Carpinus fangiana</name>
    <dbReference type="NCBI Taxonomy" id="176857"/>
    <lineage>
        <taxon>Eukaryota</taxon>
        <taxon>Viridiplantae</taxon>
        <taxon>Streptophyta</taxon>
        <taxon>Embryophyta</taxon>
        <taxon>Tracheophyta</taxon>
        <taxon>Spermatophyta</taxon>
        <taxon>Magnoliopsida</taxon>
        <taxon>eudicotyledons</taxon>
        <taxon>Gunneridae</taxon>
        <taxon>Pentapetalae</taxon>
        <taxon>rosids</taxon>
        <taxon>fabids</taxon>
        <taxon>Fagales</taxon>
        <taxon>Betulaceae</taxon>
        <taxon>Carpinus</taxon>
    </lineage>
</organism>
<dbReference type="AlphaFoldDB" id="A0A5N6R5N7"/>
<evidence type="ECO:0000256" key="3">
    <source>
        <dbReference type="SAM" id="MobiDB-lite"/>
    </source>
</evidence>
<protein>
    <recommendedName>
        <fullName evidence="2">3-hydroxyisobutyryl-CoA hydrolase</fullName>
        <shortName evidence="2">HIB-CoA hydrolase</shortName>
        <shortName evidence="2">HIBYL-CoA-H</shortName>
        <ecNumber evidence="2">3.1.2.4</ecNumber>
    </recommendedName>
    <alternativeName>
        <fullName evidence="2">3-hydroxyisobutyryl-coenzyme A hydrolase</fullName>
    </alternativeName>
</protein>
<keyword evidence="1 2" id="KW-0378">Hydrolase</keyword>
<feature type="chain" id="PRO_5024426468" description="3-hydroxyisobutyryl-CoA hydrolase" evidence="4">
    <location>
        <begin position="21"/>
        <end position="972"/>
    </location>
</feature>
<feature type="region of interest" description="Disordered" evidence="3">
    <location>
        <begin position="502"/>
        <end position="562"/>
    </location>
</feature>
<feature type="compositionally biased region" description="Polar residues" evidence="3">
    <location>
        <begin position="523"/>
        <end position="535"/>
    </location>
</feature>
<dbReference type="PANTHER" id="PTHR43176">
    <property type="entry name" value="3-HYDROXYISOBUTYRYL-COA HYDROLASE-RELATED"/>
    <property type="match status" value="1"/>
</dbReference>
<dbReference type="NCBIfam" id="NF004127">
    <property type="entry name" value="PRK05617.1"/>
    <property type="match status" value="1"/>
</dbReference>
<feature type="signal peptide" evidence="4">
    <location>
        <begin position="1"/>
        <end position="20"/>
    </location>
</feature>
<proteinExistence type="inferred from homology"/>
<evidence type="ECO:0000259" key="5">
    <source>
        <dbReference type="PROSITE" id="PS50035"/>
    </source>
</evidence>
<dbReference type="CDD" id="cd09107">
    <property type="entry name" value="PLDc_vPLD3_4_5_like_2"/>
    <property type="match status" value="1"/>
</dbReference>
<dbReference type="Pfam" id="PF13091">
    <property type="entry name" value="PLDc_2"/>
    <property type="match status" value="1"/>
</dbReference>
<dbReference type="PROSITE" id="PS50035">
    <property type="entry name" value="PLD"/>
    <property type="match status" value="1"/>
</dbReference>
<evidence type="ECO:0000256" key="2">
    <source>
        <dbReference type="RuleBase" id="RU369070"/>
    </source>
</evidence>
<dbReference type="InterPro" id="IPR025202">
    <property type="entry name" value="PLD-like_dom"/>
</dbReference>
<evidence type="ECO:0000313" key="6">
    <source>
        <dbReference type="EMBL" id="KAE8056272.1"/>
    </source>
</evidence>
<comment type="pathway">
    <text evidence="2">Amino-acid degradation; L-valine degradation.</text>
</comment>
<dbReference type="Proteomes" id="UP000327013">
    <property type="component" value="Chromosome 5"/>
</dbReference>
<dbReference type="SMART" id="SM00155">
    <property type="entry name" value="PLDc"/>
    <property type="match status" value="2"/>
</dbReference>
<dbReference type="CDD" id="cd06558">
    <property type="entry name" value="crotonase-like"/>
    <property type="match status" value="1"/>
</dbReference>
<evidence type="ECO:0000313" key="7">
    <source>
        <dbReference type="Proteomes" id="UP000327013"/>
    </source>
</evidence>
<dbReference type="SUPFAM" id="SSF52096">
    <property type="entry name" value="ClpP/crotonase"/>
    <property type="match status" value="1"/>
</dbReference>
<dbReference type="EC" id="3.1.2.4" evidence="2"/>
<accession>A0A5N6R5N7</accession>
<keyword evidence="4" id="KW-0732">Signal</keyword>
<dbReference type="PANTHER" id="PTHR43176:SF14">
    <property type="entry name" value="SMALL RIBOSOMAL SUBUNIT PROTEIN MS47"/>
    <property type="match status" value="1"/>
</dbReference>
<dbReference type="GO" id="GO:0006574">
    <property type="term" value="P:L-valine catabolic process"/>
    <property type="evidence" value="ECO:0007669"/>
    <property type="project" value="UniProtKB-UniRule"/>
</dbReference>
<comment type="catalytic activity">
    <reaction evidence="2">
        <text>3-hydroxy-2-methylpropanoyl-CoA + H2O = 3-hydroxy-2-methylpropanoate + CoA + H(+)</text>
        <dbReference type="Rhea" id="RHEA:20888"/>
        <dbReference type="ChEBI" id="CHEBI:11805"/>
        <dbReference type="ChEBI" id="CHEBI:15377"/>
        <dbReference type="ChEBI" id="CHEBI:15378"/>
        <dbReference type="ChEBI" id="CHEBI:57287"/>
        <dbReference type="ChEBI" id="CHEBI:57340"/>
        <dbReference type="EC" id="3.1.2.4"/>
    </reaction>
</comment>
<dbReference type="EMBL" id="CM017325">
    <property type="protein sequence ID" value="KAE8056272.1"/>
    <property type="molecule type" value="Genomic_DNA"/>
</dbReference>
<comment type="similarity">
    <text evidence="2">Belongs to the enoyl-CoA hydratase/isomerase family.</text>
</comment>
<dbReference type="OrthoDB" id="1923775at2759"/>
<dbReference type="Gene3D" id="3.30.870.10">
    <property type="entry name" value="Endonuclease Chain A"/>
    <property type="match status" value="2"/>
</dbReference>
<comment type="function">
    <text evidence="2">Hydrolyzes 3-hydroxyisobutyryl-CoA (HIBYL-CoA), a saline catabolite. Has high activity toward isobutyryl-CoA. Could be an isobutyryl-CoA dehydrogenase that functions in valine catabolism.</text>
</comment>
<keyword evidence="7" id="KW-1185">Reference proteome</keyword>
<dbReference type="InterPro" id="IPR001736">
    <property type="entry name" value="PLipase_D/transphosphatidylase"/>
</dbReference>
<sequence>MRVTHRVTIFLFIFLISTLSLPPASESSPRCKAWLVQSIPTDMPHLPRVPGVLSTGDVLRWLAENSTQRLDVIAQYWQLNAHPDGPRSGDYGYSEAQMDNFGAPQGSHVFQALEHAADRNVSIRLLSHSGVYPDYTEEPSKLASGRPNVENVTLLLSEWWGSGIVHAKVWISDRQDVYIGSANNDWKSLTQVKEVGIYLVGCPRIAKKVEVYFDNLWKLAHLNSSAYTKTVSDQQWQTDRKVPCWSHFVDSKERCRSPLPRFVSTPYVAGYPVLANPYMFKIPFQTPGYNYSNLQPESSYLSFAPPELSFGRYQADEQAWVDTIKSVRSGGTVRISTMDWLGQSQYMKQTVYWSSLSSAISEVVFSKHATVKILVAHWAHFINNTDQYLKSLLYSNVLCSSSKYNKCSGKVEIKYYMVPGFNSTGPAAQNGTSTGNLYPGYTRVNHGKYAVSNVRAHIGTSNLVWDYFYTTSGVSFGTYNPAIVSQLQLVFDADWNSPYAVPPTTENKHLKPTPKADPFVSPTEKQNTQHLQSPTKHPETHGKPKSRTLEGSQHRESEGEREWKMRSLKALVGLRRGSFQRVSSLSLSQQRGFSAQPNYAQNDDLQDQVLVEGRAKSRAAILNRPSALNALTTSMVARLKRLYESWEENPDIGFVLMKGSGRAFCSGADVVTLNHLINEGNVEECKKFFETLYKFVYLQGTYLKPHVAISDGVTMGGGAGISLPGMFRLVTDKTVFSHPETQMGFHPDAGASFYLSRLPGYLGEYLALTGDKLNGVEMIACGLATHYSLNARLASIEERLGKLITDDPSVIQTSLAQYGDLVYPERGSVLHKIDTIDRCFSHDTVEEIIDALEKEAAESYDEWCKAALKKLRVASPISLKVTLRSIREGRFETLHQCLAREYRLSLNGVSKRVSDDFCEGVRARLVDKDFAPKWDPPSLAEVSKDMVDCYFYRLDELEPELELPTALREPYM</sequence>
<evidence type="ECO:0000256" key="4">
    <source>
        <dbReference type="SAM" id="SignalP"/>
    </source>
</evidence>
<dbReference type="InterPro" id="IPR029045">
    <property type="entry name" value="ClpP/crotonase-like_dom_sf"/>
</dbReference>
<dbReference type="InterPro" id="IPR032259">
    <property type="entry name" value="HIBYL-CoA-H"/>
</dbReference>
<dbReference type="Pfam" id="PF16113">
    <property type="entry name" value="ECH_2"/>
    <property type="match status" value="1"/>
</dbReference>
<dbReference type="Gene3D" id="3.90.226.10">
    <property type="entry name" value="2-enoyl-CoA Hydratase, Chain A, domain 1"/>
    <property type="match status" value="1"/>
</dbReference>
<evidence type="ECO:0000256" key="1">
    <source>
        <dbReference type="ARBA" id="ARBA00022801"/>
    </source>
</evidence>
<feature type="domain" description="PLD phosphodiesterase" evidence="5">
    <location>
        <begin position="161"/>
        <end position="188"/>
    </location>
</feature>
<dbReference type="FunFam" id="3.90.226.10:FF:000027">
    <property type="entry name" value="Probable 3-hydroxyisobutyryl-CoA hydrolase 2"/>
    <property type="match status" value="1"/>
</dbReference>
<feature type="compositionally biased region" description="Basic and acidic residues" evidence="3">
    <location>
        <begin position="552"/>
        <end position="562"/>
    </location>
</feature>